<evidence type="ECO:0000313" key="2">
    <source>
        <dbReference type="Proteomes" id="UP001469553"/>
    </source>
</evidence>
<accession>A0ABV0YUI7</accession>
<evidence type="ECO:0000313" key="1">
    <source>
        <dbReference type="EMBL" id="MEQ2297534.1"/>
    </source>
</evidence>
<protein>
    <submittedName>
        <fullName evidence="1">Uncharacterized protein</fullName>
    </submittedName>
</protein>
<sequence>MSLVCLSKSKLFAGFLVHHLRCPLGTTAMQTNFAVCNLTIVRLTPATPLTSALLLATRISLFKKKITGYDAEHVHPTSFDDHRKACSVKPLWGLGHHAAAQFQSVGNLIA</sequence>
<proteinExistence type="predicted"/>
<gene>
    <name evidence="1" type="ORF">AMECASPLE_035657</name>
</gene>
<dbReference type="Proteomes" id="UP001469553">
    <property type="component" value="Unassembled WGS sequence"/>
</dbReference>
<organism evidence="1 2">
    <name type="scientific">Ameca splendens</name>
    <dbReference type="NCBI Taxonomy" id="208324"/>
    <lineage>
        <taxon>Eukaryota</taxon>
        <taxon>Metazoa</taxon>
        <taxon>Chordata</taxon>
        <taxon>Craniata</taxon>
        <taxon>Vertebrata</taxon>
        <taxon>Euteleostomi</taxon>
        <taxon>Actinopterygii</taxon>
        <taxon>Neopterygii</taxon>
        <taxon>Teleostei</taxon>
        <taxon>Neoteleostei</taxon>
        <taxon>Acanthomorphata</taxon>
        <taxon>Ovalentaria</taxon>
        <taxon>Atherinomorphae</taxon>
        <taxon>Cyprinodontiformes</taxon>
        <taxon>Goodeidae</taxon>
        <taxon>Ameca</taxon>
    </lineage>
</organism>
<name>A0ABV0YUI7_9TELE</name>
<comment type="caution">
    <text evidence="1">The sequence shown here is derived from an EMBL/GenBank/DDBJ whole genome shotgun (WGS) entry which is preliminary data.</text>
</comment>
<keyword evidence="2" id="KW-1185">Reference proteome</keyword>
<dbReference type="EMBL" id="JAHRIP010042995">
    <property type="protein sequence ID" value="MEQ2297534.1"/>
    <property type="molecule type" value="Genomic_DNA"/>
</dbReference>
<reference evidence="1 2" key="1">
    <citation type="submission" date="2021-06" db="EMBL/GenBank/DDBJ databases">
        <authorList>
            <person name="Palmer J.M."/>
        </authorList>
    </citation>
    <scope>NUCLEOTIDE SEQUENCE [LARGE SCALE GENOMIC DNA]</scope>
    <source>
        <strain evidence="1 2">AS_MEX2019</strain>
        <tissue evidence="1">Muscle</tissue>
    </source>
</reference>